<evidence type="ECO:0000313" key="2">
    <source>
        <dbReference type="Proteomes" id="UP001257659"/>
    </source>
</evidence>
<keyword evidence="2" id="KW-1185">Reference proteome</keyword>
<proteinExistence type="predicted"/>
<name>A0ABU1K4H0_9FLAO</name>
<reference evidence="1 2" key="1">
    <citation type="submission" date="2023-07" db="EMBL/GenBank/DDBJ databases">
        <title>Genomic Encyclopedia of Type Strains, Phase IV (KMG-IV): sequencing the most valuable type-strain genomes for metagenomic binning, comparative biology and taxonomic classification.</title>
        <authorList>
            <person name="Goeker M."/>
        </authorList>
    </citation>
    <scope>NUCLEOTIDE SEQUENCE [LARGE SCALE GENOMIC DNA]</scope>
    <source>
        <strain evidence="1 2">DSM 102814</strain>
    </source>
</reference>
<sequence length="209" mass="24744">MTNSTDLKFTNKIIPSSIKKQVNIALSYYPELKETPITFKFKDKIKKSTMQAQPRYESFLKSKKNRSYIILISEKFHIEEEEFHITDVEDEVLIGWIGHELGHVMDYKDRSTFGMLIFGIKYLFSKRHIKEVERAADTFAVEHGMYKFILATKNFILNNTSISPKYKARIQRLYMSPEEIMELVNTRDTEEVEKKVKKEVEEENETFSY</sequence>
<dbReference type="RefSeq" id="WP_309727419.1">
    <property type="nucleotide sequence ID" value="NZ_JAVDQA010000002.1"/>
</dbReference>
<accession>A0ABU1K4H0</accession>
<protein>
    <submittedName>
        <fullName evidence="1">Uncharacterized protein</fullName>
    </submittedName>
</protein>
<evidence type="ECO:0000313" key="1">
    <source>
        <dbReference type="EMBL" id="MDR6300514.1"/>
    </source>
</evidence>
<comment type="caution">
    <text evidence="1">The sequence shown here is derived from an EMBL/GenBank/DDBJ whole genome shotgun (WGS) entry which is preliminary data.</text>
</comment>
<dbReference type="EMBL" id="JAVDQA010000002">
    <property type="protein sequence ID" value="MDR6300514.1"/>
    <property type="molecule type" value="Genomic_DNA"/>
</dbReference>
<organism evidence="1 2">
    <name type="scientific">Mesonia maritima</name>
    <dbReference type="NCBI Taxonomy" id="1793873"/>
    <lineage>
        <taxon>Bacteria</taxon>
        <taxon>Pseudomonadati</taxon>
        <taxon>Bacteroidota</taxon>
        <taxon>Flavobacteriia</taxon>
        <taxon>Flavobacteriales</taxon>
        <taxon>Flavobacteriaceae</taxon>
        <taxon>Mesonia</taxon>
    </lineage>
</organism>
<gene>
    <name evidence="1" type="ORF">GGR31_001145</name>
</gene>
<dbReference type="Proteomes" id="UP001257659">
    <property type="component" value="Unassembled WGS sequence"/>
</dbReference>